<evidence type="ECO:0000256" key="1">
    <source>
        <dbReference type="SAM" id="SignalP"/>
    </source>
</evidence>
<dbReference type="AlphaFoldDB" id="A0A1T3P4M8"/>
<proteinExistence type="predicted"/>
<protein>
    <submittedName>
        <fullName evidence="2">Uncharacterized protein</fullName>
    </submittedName>
</protein>
<keyword evidence="1" id="KW-0732">Signal</keyword>
<dbReference type="RefSeq" id="WP_143658094.1">
    <property type="nucleotide sequence ID" value="NZ_MWQN01000001.1"/>
</dbReference>
<feature type="signal peptide" evidence="1">
    <location>
        <begin position="1"/>
        <end position="32"/>
    </location>
</feature>
<name>A0A1T3P4M8_9ACTN</name>
<gene>
    <name evidence="2" type="ORF">B4N89_26800</name>
</gene>
<evidence type="ECO:0000313" key="2">
    <source>
        <dbReference type="EMBL" id="OPC84057.1"/>
    </source>
</evidence>
<organism evidence="2 3">
    <name type="scientific">Embleya scabrispora</name>
    <dbReference type="NCBI Taxonomy" id="159449"/>
    <lineage>
        <taxon>Bacteria</taxon>
        <taxon>Bacillati</taxon>
        <taxon>Actinomycetota</taxon>
        <taxon>Actinomycetes</taxon>
        <taxon>Kitasatosporales</taxon>
        <taxon>Streptomycetaceae</taxon>
        <taxon>Embleya</taxon>
    </lineage>
</organism>
<dbReference type="EMBL" id="MWQN01000001">
    <property type="protein sequence ID" value="OPC84057.1"/>
    <property type="molecule type" value="Genomic_DNA"/>
</dbReference>
<dbReference type="Proteomes" id="UP000190037">
    <property type="component" value="Unassembled WGS sequence"/>
</dbReference>
<evidence type="ECO:0000313" key="3">
    <source>
        <dbReference type="Proteomes" id="UP000190037"/>
    </source>
</evidence>
<reference evidence="2 3" key="1">
    <citation type="submission" date="2017-03" db="EMBL/GenBank/DDBJ databases">
        <title>Draft genome sequence of Streptomyces scabrisporus NF3, endophyte isolated from Amphipterygium adstringens.</title>
        <authorList>
            <person name="Vazquez M."/>
            <person name="Ceapa C.D."/>
            <person name="Rodriguez Luna D."/>
            <person name="Sanchez Esquivel S."/>
        </authorList>
    </citation>
    <scope>NUCLEOTIDE SEQUENCE [LARGE SCALE GENOMIC DNA]</scope>
    <source>
        <strain evidence="2 3">NF3</strain>
    </source>
</reference>
<sequence>MSWLTVRRTGAVAACGAILVAAFPVFSASADAANPYAAQAGAAANRQAGEPADGGVPGFAGSDWGLAIDTMTAPAATREHA</sequence>
<comment type="caution">
    <text evidence="2">The sequence shown here is derived from an EMBL/GenBank/DDBJ whole genome shotgun (WGS) entry which is preliminary data.</text>
</comment>
<keyword evidence="3" id="KW-1185">Reference proteome</keyword>
<feature type="chain" id="PRO_5038375497" evidence="1">
    <location>
        <begin position="33"/>
        <end position="81"/>
    </location>
</feature>
<accession>A0A1T3P4M8</accession>